<comment type="subcellular location">
    <subcellularLocation>
        <location evidence="1">Cell membrane</location>
        <topology evidence="1">Multi-pass membrane protein</topology>
    </subcellularLocation>
</comment>
<keyword evidence="2" id="KW-1003">Cell membrane</keyword>
<evidence type="ECO:0000256" key="6">
    <source>
        <dbReference type="SAM" id="Phobius"/>
    </source>
</evidence>
<reference evidence="7 8" key="1">
    <citation type="submission" date="2023-08" db="EMBL/GenBank/DDBJ databases">
        <title>Implementing the SeqCode for naming new Mesorhizobium species isolated from Vachellia karroo root nodules.</title>
        <authorList>
            <person name="Van Lill M."/>
        </authorList>
    </citation>
    <scope>NUCLEOTIDE SEQUENCE [LARGE SCALE GENOMIC DNA]</scope>
    <source>
        <strain evidence="7 8">VK25D</strain>
    </source>
</reference>
<feature type="transmembrane region" description="Helical" evidence="6">
    <location>
        <begin position="113"/>
        <end position="131"/>
    </location>
</feature>
<dbReference type="Pfam" id="PF02653">
    <property type="entry name" value="BPD_transp_2"/>
    <property type="match status" value="1"/>
</dbReference>
<feature type="transmembrane region" description="Helical" evidence="6">
    <location>
        <begin position="37"/>
        <end position="56"/>
    </location>
</feature>
<evidence type="ECO:0000256" key="3">
    <source>
        <dbReference type="ARBA" id="ARBA00022692"/>
    </source>
</evidence>
<comment type="caution">
    <text evidence="7">The sequence shown here is derived from an EMBL/GenBank/DDBJ whole genome shotgun (WGS) entry which is preliminary data.</text>
</comment>
<dbReference type="InterPro" id="IPR001851">
    <property type="entry name" value="ABC_transp_permease"/>
</dbReference>
<organism evidence="7 8">
    <name type="scientific">Mesorhizobium vachelliae</name>
    <dbReference type="NCBI Taxonomy" id="3072309"/>
    <lineage>
        <taxon>Bacteria</taxon>
        <taxon>Pseudomonadati</taxon>
        <taxon>Pseudomonadota</taxon>
        <taxon>Alphaproteobacteria</taxon>
        <taxon>Hyphomicrobiales</taxon>
        <taxon>Phyllobacteriaceae</taxon>
        <taxon>Mesorhizobium</taxon>
    </lineage>
</organism>
<evidence type="ECO:0000256" key="1">
    <source>
        <dbReference type="ARBA" id="ARBA00004651"/>
    </source>
</evidence>
<protein>
    <submittedName>
        <fullName evidence="7">Branched-chain amino acid ABC transporter permease</fullName>
    </submittedName>
</protein>
<accession>A0ABU5AAL9</accession>
<keyword evidence="3 6" id="KW-0812">Transmembrane</keyword>
<evidence type="ECO:0000313" key="8">
    <source>
        <dbReference type="Proteomes" id="UP001285154"/>
    </source>
</evidence>
<feature type="transmembrane region" description="Helical" evidence="6">
    <location>
        <begin position="156"/>
        <end position="183"/>
    </location>
</feature>
<dbReference type="Proteomes" id="UP001285154">
    <property type="component" value="Unassembled WGS sequence"/>
</dbReference>
<evidence type="ECO:0000256" key="5">
    <source>
        <dbReference type="ARBA" id="ARBA00023136"/>
    </source>
</evidence>
<evidence type="ECO:0000256" key="4">
    <source>
        <dbReference type="ARBA" id="ARBA00022989"/>
    </source>
</evidence>
<feature type="transmembrane region" description="Helical" evidence="6">
    <location>
        <begin position="86"/>
        <end position="106"/>
    </location>
</feature>
<sequence length="327" mass="34996">MTRSSLFSRATQAILLMVAVLLPVLGIGPYWTHVGAIAWYYALLAASWALLAGFAGQFSFAHVAFAALGGYASALCITRFGLPLPIAIVVGIVLAMATGALIGALVLRLSGPYLALFTLAISEIFRMMLIAEEDFTRGMLGLPVPGLFPGRSDLPYYYLGLGLVVLAVAGMNWLLATRVGLFLRAIREDEGAARASGVDTTRYKILVFVVTSVIAAIAGIYYGHFIGILTPNMAILPEMGLVVAMAVIGGIESLPGAVIGAVVVYLLSESLRSYGEWRFVLMGLALILVQRFAQNGLFSILEQWSRPRRTGRSTAKTAPIKEERHAG</sequence>
<evidence type="ECO:0000256" key="2">
    <source>
        <dbReference type="ARBA" id="ARBA00022475"/>
    </source>
</evidence>
<name>A0ABU5AAL9_9HYPH</name>
<dbReference type="EMBL" id="JAVIIQ010000011">
    <property type="protein sequence ID" value="MDX8534202.1"/>
    <property type="molecule type" value="Genomic_DNA"/>
</dbReference>
<gene>
    <name evidence="7" type="ORF">RFM42_24635</name>
</gene>
<feature type="transmembrane region" description="Helical" evidence="6">
    <location>
        <begin position="203"/>
        <end position="222"/>
    </location>
</feature>
<evidence type="ECO:0000313" key="7">
    <source>
        <dbReference type="EMBL" id="MDX8534202.1"/>
    </source>
</evidence>
<dbReference type="PANTHER" id="PTHR30482">
    <property type="entry name" value="HIGH-AFFINITY BRANCHED-CHAIN AMINO ACID TRANSPORT SYSTEM PERMEASE"/>
    <property type="match status" value="1"/>
</dbReference>
<dbReference type="CDD" id="cd06581">
    <property type="entry name" value="TM_PBP1_LivM_like"/>
    <property type="match status" value="1"/>
</dbReference>
<keyword evidence="4 6" id="KW-1133">Transmembrane helix</keyword>
<dbReference type="PANTHER" id="PTHR30482:SF10">
    <property type="entry name" value="HIGH-AFFINITY BRANCHED-CHAIN AMINO ACID TRANSPORT PROTEIN BRAE"/>
    <property type="match status" value="1"/>
</dbReference>
<feature type="transmembrane region" description="Helical" evidence="6">
    <location>
        <begin position="242"/>
        <end position="267"/>
    </location>
</feature>
<feature type="transmembrane region" description="Helical" evidence="6">
    <location>
        <begin position="63"/>
        <end position="80"/>
    </location>
</feature>
<dbReference type="InterPro" id="IPR043428">
    <property type="entry name" value="LivM-like"/>
</dbReference>
<keyword evidence="8" id="KW-1185">Reference proteome</keyword>
<keyword evidence="5 6" id="KW-0472">Membrane</keyword>
<feature type="transmembrane region" description="Helical" evidence="6">
    <location>
        <begin position="12"/>
        <end position="31"/>
    </location>
</feature>
<proteinExistence type="predicted"/>
<dbReference type="RefSeq" id="WP_320251588.1">
    <property type="nucleotide sequence ID" value="NZ_JAVIIQ010000011.1"/>
</dbReference>